<accession>A0A0G4KH95</accession>
<dbReference type="AlphaFoldDB" id="A0A0G4KH95"/>
<evidence type="ECO:0000313" key="3">
    <source>
        <dbReference type="Proteomes" id="UP000044602"/>
    </source>
</evidence>
<name>A0A0G4KH95_VERLO</name>
<sequence>MTSSYQQLQLDGAPCSVRHRAPPTNTKATRVGSFHPFVTMQVTCNVGSAITQFPPTGASDD</sequence>
<reference evidence="3" key="1">
    <citation type="submission" date="2015-05" db="EMBL/GenBank/DDBJ databases">
        <authorList>
            <person name="Fogelqvist Johan"/>
        </authorList>
    </citation>
    <scope>NUCLEOTIDE SEQUENCE [LARGE SCALE GENOMIC DNA]</scope>
</reference>
<gene>
    <name evidence="2" type="ORF">BN1708_002134</name>
</gene>
<feature type="region of interest" description="Disordered" evidence="1">
    <location>
        <begin position="1"/>
        <end position="28"/>
    </location>
</feature>
<dbReference type="Proteomes" id="UP000044602">
    <property type="component" value="Unassembled WGS sequence"/>
</dbReference>
<dbReference type="EMBL" id="CVQH01001113">
    <property type="protein sequence ID" value="CRJ96383.1"/>
    <property type="molecule type" value="Genomic_DNA"/>
</dbReference>
<organism evidence="2 3">
    <name type="scientific">Verticillium longisporum</name>
    <name type="common">Verticillium dahliae var. longisporum</name>
    <dbReference type="NCBI Taxonomy" id="100787"/>
    <lineage>
        <taxon>Eukaryota</taxon>
        <taxon>Fungi</taxon>
        <taxon>Dikarya</taxon>
        <taxon>Ascomycota</taxon>
        <taxon>Pezizomycotina</taxon>
        <taxon>Sordariomycetes</taxon>
        <taxon>Hypocreomycetidae</taxon>
        <taxon>Glomerellales</taxon>
        <taxon>Plectosphaerellaceae</taxon>
        <taxon>Verticillium</taxon>
    </lineage>
</organism>
<evidence type="ECO:0000313" key="2">
    <source>
        <dbReference type="EMBL" id="CRJ96383.1"/>
    </source>
</evidence>
<proteinExistence type="predicted"/>
<evidence type="ECO:0000256" key="1">
    <source>
        <dbReference type="SAM" id="MobiDB-lite"/>
    </source>
</evidence>
<protein>
    <submittedName>
        <fullName evidence="2">Uncharacterized protein</fullName>
    </submittedName>
</protein>
<keyword evidence="3" id="KW-1185">Reference proteome</keyword>